<dbReference type="EMBL" id="KQ414646">
    <property type="protein sequence ID" value="KOC66465.1"/>
    <property type="molecule type" value="Genomic_DNA"/>
</dbReference>
<feature type="compositionally biased region" description="Basic and acidic residues" evidence="1">
    <location>
        <begin position="458"/>
        <end position="474"/>
    </location>
</feature>
<feature type="compositionally biased region" description="Basic and acidic residues" evidence="1">
    <location>
        <begin position="886"/>
        <end position="900"/>
    </location>
</feature>
<feature type="region of interest" description="Disordered" evidence="1">
    <location>
        <begin position="1387"/>
        <end position="1418"/>
    </location>
</feature>
<feature type="compositionally biased region" description="Basic and acidic residues" evidence="1">
    <location>
        <begin position="1007"/>
        <end position="1027"/>
    </location>
</feature>
<feature type="compositionally biased region" description="Polar residues" evidence="1">
    <location>
        <begin position="497"/>
        <end position="508"/>
    </location>
</feature>
<keyword evidence="3" id="KW-1185">Reference proteome</keyword>
<feature type="compositionally biased region" description="Basic and acidic residues" evidence="1">
    <location>
        <begin position="1908"/>
        <end position="1939"/>
    </location>
</feature>
<feature type="region of interest" description="Disordered" evidence="1">
    <location>
        <begin position="2012"/>
        <end position="2056"/>
    </location>
</feature>
<accession>A0A0L7R6G0</accession>
<feature type="region of interest" description="Disordered" evidence="1">
    <location>
        <begin position="1320"/>
        <end position="1369"/>
    </location>
</feature>
<evidence type="ECO:0000256" key="1">
    <source>
        <dbReference type="SAM" id="MobiDB-lite"/>
    </source>
</evidence>
<evidence type="ECO:0000313" key="2">
    <source>
        <dbReference type="EMBL" id="KOC66465.1"/>
    </source>
</evidence>
<feature type="compositionally biased region" description="Polar residues" evidence="1">
    <location>
        <begin position="1940"/>
        <end position="1951"/>
    </location>
</feature>
<feature type="compositionally biased region" description="Basic and acidic residues" evidence="1">
    <location>
        <begin position="674"/>
        <end position="697"/>
    </location>
</feature>
<feature type="region of interest" description="Disordered" evidence="1">
    <location>
        <begin position="730"/>
        <end position="774"/>
    </location>
</feature>
<feature type="compositionally biased region" description="Polar residues" evidence="1">
    <location>
        <begin position="1769"/>
        <end position="1778"/>
    </location>
</feature>
<sequence length="2056" mass="235397">MNKTLADGTDATRVKGRKVAATTVEFSSVPQDCGVSHPQEDRDGGKDRDEGVSGEYKKGGPNRRNVPPRKSTRERGSLVGGRKERQGGKKRKQECLDMYEKESEDCLEQFSPRKRKLSKEGEEKKRYQLLQVKNREDNRNGQSTKATGENSSALNKFLENVLKAQRDFKWIDQTVHNINEKNLEKSNRRSSKLREKRGSGRSYGTLSNAPEFPSRNYLSNDFDDTDASQNGMNNKEVHPSPPYDKAPSDIDQIPKDWSKTKDLCSLSDWLNSNASPDDRSIRDSTGIGKEANAKRDARLNVRNQRDETRKDEAPSLESLKETILELKKSLNGDSRKHRQNSKNAGATKTKEKENEERRRARARNKQRKDEKENDDDANSGWWDNAEAEKLDLKKREQDDEDVDEKNAHLKVWRTKRTEVNNDDGNPKLFHRAGFGEPYLEEDTLKESHDRKRRSKGTPSDEKRHLNEARSKNNPEDEEKNSMEISKATPGCSDADTDLQQTSNLTNNLPDAVNSKLTKEAGRNRDESRNYEQSDLSHEERGKLSLRAEQEKRSAEESGDINILLKSENKNLIELSNTGAGESSAKGEKPPFTLNMFDVKKKTIVGNEDKPGKSVSTIFNVKIEKAEVDTPIKTNDKEVRNMAGEDPFAGVLVHFGKNKVKEERHEDTPGSTDNMKQRNVDEKRLANSVKFDKEPRQRGVIEGAQNWFEGAARNQMNTNVDQAAAEKCNELGEKNKLNNEGRQLSDNKEERESVKDFDDKESLNERNNEGKNKKKYHQVFIVKTGDDRYGRRRILQYMEYSNDDLQDVDTNYNDKEEEESQRQVSAEKSDAPTRRKERSGYSDKKKKAKVNLLIKEKLNKKKQKLSQRNRRAPNVIEYYDYDSDAEQQDREESSPTSERQRSKNNYQEKNMIESDGGLAGDEELVCPPPEKKNKHEEAIQREEERRSKLKNKEPKQEFIGIDRSRGKNLTERTANTNGLSTLSTKVKFAEAEGSSNQQPGSRINRPAEGNEGKLLDRDTKQTVHDPRKCVLNVDKSSESSGIDDLFEEIQPVDETNRKVSKNVEPLYEELKKIYDWKEDETKSKPRIKGDQRMFYGSNDKLDGIAESFKDQVEQPEIAGPDGTPASSPNLLPLLLVYNGSGKSEIAAGTFETVSSGQLKNPAARNVSQSNYIALKRTDDMFKGGSEQSNSTEEKLRGPSTIGGGAAEWQRAQKVNGVRNGGALPEKDAASWSLTNKGQYIDTDSRSPYENRKYQESRLPRGREHVQNIDREKQMVISSGDLHESFVEPLEWIDDFDKDVRVRLGRSLKTVEPRTITYARSNTSEREDRMKRSSTTIDEGNSVHGSSESDRIWRGTTFKSEHSENGDNARVKREIMFPYDAFYDDIDQEHRDDSEKEEENSDPRRLNSYDDANNARQKFSDLDEYVENYDYLEDEDDYNKVARSANAKKKKKKHGSPKRQKKAKSRKRRHHKKHAKNSKSKNHEHKKHKKHASKSTSHHTNVKKSKVTQNESANERKGGRNKDEKEDVTNADNDVQTRRISSLLTADNMEDESQMDSALQGELAGKIVEQIFNQVQKNEDLKMSLGPGLYQKHKTRDTVAAEKSYRQAINDDEIKHTEELLNKIMLLLNRLIFDEVQRKTCISLPPDLIEFLDWMLEINPQETLIQVIKQPSLPLINEGKPEDHFPRDKFLFQSFPNQEMQAEINELYTKIRLIKSLIKEYNTLGDKDKAKIQSIQDYLARQLDLLLEYIEAKEESEKKGKWSSPIGGSRGMSNASNGSYSTRPATFSPLMNAPNPLKLSNVNFLTDRVLLRESKPDGIDVSHRGQRIIRSLDKRAKRNKKQRKHKKRKRKHGKRDKGASAIDQSRDKDTVHKAPALRQKREYLDKAFRDYDDSGYEEPLIYTSMDMRNVKSKGDGVGTLEKRDNVENKGAENGHSLKEKQGNIQSQIGSNLNEDSKKDSSVEEEAVTGKNMVEDEVILLNKRQAWKMENEQQLEEVAFGEDMRKATNEKKLFEKLTEIDKKKNDLKEKHRENRRVKDSSTNGPNQSDNLSRECSGRR</sequence>
<protein>
    <submittedName>
        <fullName evidence="2">Uncharacterized protein</fullName>
    </submittedName>
</protein>
<feature type="compositionally biased region" description="Basic and acidic residues" evidence="1">
    <location>
        <begin position="1345"/>
        <end position="1369"/>
    </location>
</feature>
<feature type="compositionally biased region" description="Basic and acidic residues" evidence="1">
    <location>
        <begin position="291"/>
        <end position="334"/>
    </location>
</feature>
<feature type="compositionally biased region" description="Basic residues" evidence="1">
    <location>
        <begin position="1444"/>
        <end position="1504"/>
    </location>
</feature>
<feature type="region of interest" description="Disordered" evidence="1">
    <location>
        <begin position="1756"/>
        <end position="1778"/>
    </location>
</feature>
<gene>
    <name evidence="2" type="ORF">WH47_08858</name>
</gene>
<feature type="compositionally biased region" description="Basic and acidic residues" evidence="1">
    <location>
        <begin position="824"/>
        <end position="842"/>
    </location>
</feature>
<feature type="compositionally biased region" description="Basic and acidic residues" evidence="1">
    <location>
        <begin position="386"/>
        <end position="397"/>
    </location>
</feature>
<feature type="region of interest" description="Disordered" evidence="1">
    <location>
        <begin position="111"/>
        <end position="152"/>
    </location>
</feature>
<feature type="compositionally biased region" description="Polar residues" evidence="1">
    <location>
        <begin position="2037"/>
        <end position="2047"/>
    </location>
</feature>
<feature type="compositionally biased region" description="Basic residues" evidence="1">
    <location>
        <begin position="857"/>
        <end position="870"/>
    </location>
</feature>
<feature type="compositionally biased region" description="Polar residues" evidence="1">
    <location>
        <begin position="140"/>
        <end position="152"/>
    </location>
</feature>
<feature type="compositionally biased region" description="Polar residues" evidence="1">
    <location>
        <begin position="970"/>
        <end position="983"/>
    </location>
</feature>
<feature type="compositionally biased region" description="Basic and acidic residues" evidence="1">
    <location>
        <begin position="348"/>
        <end position="358"/>
    </location>
</feature>
<feature type="compositionally biased region" description="Basic and acidic residues" evidence="1">
    <location>
        <begin position="38"/>
        <end position="58"/>
    </location>
</feature>
<feature type="region of interest" description="Disordered" evidence="1">
    <location>
        <begin position="23"/>
        <end position="96"/>
    </location>
</feature>
<feature type="compositionally biased region" description="Basic residues" evidence="1">
    <location>
        <begin position="1833"/>
        <end position="1853"/>
    </location>
</feature>
<feature type="region of interest" description="Disordered" evidence="1">
    <location>
        <begin position="1176"/>
        <end position="1199"/>
    </location>
</feature>
<feature type="compositionally biased region" description="Basic and acidic residues" evidence="1">
    <location>
        <begin position="1241"/>
        <end position="1258"/>
    </location>
</feature>
<feature type="compositionally biased region" description="Basic and acidic residues" evidence="1">
    <location>
        <begin position="1511"/>
        <end position="1526"/>
    </location>
</feature>
<feature type="region of interest" description="Disordered" evidence="1">
    <location>
        <begin position="660"/>
        <end position="697"/>
    </location>
</feature>
<feature type="region of interest" description="Disordered" evidence="1">
    <location>
        <begin position="1234"/>
        <end position="1258"/>
    </location>
</feature>
<feature type="compositionally biased region" description="Basic and acidic residues" evidence="1">
    <location>
        <begin position="178"/>
        <end position="198"/>
    </location>
</feature>
<feature type="region of interest" description="Disordered" evidence="1">
    <location>
        <begin position="799"/>
        <end position="1035"/>
    </location>
</feature>
<evidence type="ECO:0000313" key="3">
    <source>
        <dbReference type="Proteomes" id="UP000053825"/>
    </source>
</evidence>
<name>A0A0L7R6G0_9HYME</name>
<feature type="region of interest" description="Disordered" evidence="1">
    <location>
        <begin position="1442"/>
        <end position="1536"/>
    </location>
</feature>
<feature type="compositionally biased region" description="Basic and acidic residues" evidence="1">
    <location>
        <begin position="246"/>
        <end position="262"/>
    </location>
</feature>
<feature type="compositionally biased region" description="Basic and acidic residues" evidence="1">
    <location>
        <begin position="71"/>
        <end position="96"/>
    </location>
</feature>
<feature type="compositionally biased region" description="Polar residues" evidence="1">
    <location>
        <begin position="1331"/>
        <end position="1344"/>
    </location>
</feature>
<feature type="compositionally biased region" description="Basic and acidic residues" evidence="1">
    <location>
        <begin position="2012"/>
        <end position="2036"/>
    </location>
</feature>
<dbReference type="OrthoDB" id="8035982at2759"/>
<dbReference type="Proteomes" id="UP000053825">
    <property type="component" value="Unassembled WGS sequence"/>
</dbReference>
<proteinExistence type="predicted"/>
<feature type="region of interest" description="Disordered" evidence="1">
    <location>
        <begin position="1819"/>
        <end position="1876"/>
    </location>
</feature>
<feature type="region of interest" description="Disordered" evidence="1">
    <location>
        <begin position="1908"/>
        <end position="1968"/>
    </location>
</feature>
<organism evidence="2 3">
    <name type="scientific">Habropoda laboriosa</name>
    <dbReference type="NCBI Taxonomy" id="597456"/>
    <lineage>
        <taxon>Eukaryota</taxon>
        <taxon>Metazoa</taxon>
        <taxon>Ecdysozoa</taxon>
        <taxon>Arthropoda</taxon>
        <taxon>Hexapoda</taxon>
        <taxon>Insecta</taxon>
        <taxon>Pterygota</taxon>
        <taxon>Neoptera</taxon>
        <taxon>Endopterygota</taxon>
        <taxon>Hymenoptera</taxon>
        <taxon>Apocrita</taxon>
        <taxon>Aculeata</taxon>
        <taxon>Apoidea</taxon>
        <taxon>Anthophila</taxon>
        <taxon>Apidae</taxon>
        <taxon>Habropoda</taxon>
    </lineage>
</organism>
<feature type="compositionally biased region" description="Basic and acidic residues" evidence="1">
    <location>
        <begin position="516"/>
        <end position="555"/>
    </location>
</feature>
<reference evidence="2 3" key="1">
    <citation type="submission" date="2015-07" db="EMBL/GenBank/DDBJ databases">
        <title>The genome of Habropoda laboriosa.</title>
        <authorList>
            <person name="Pan H."/>
            <person name="Kapheim K."/>
        </authorList>
    </citation>
    <scope>NUCLEOTIDE SEQUENCE [LARGE SCALE GENOMIC DNA]</scope>
    <source>
        <strain evidence="2">0110345459</strain>
    </source>
</reference>
<feature type="compositionally biased region" description="Basic and acidic residues" evidence="1">
    <location>
        <begin position="928"/>
        <end position="969"/>
    </location>
</feature>
<feature type="compositionally biased region" description="Basic and acidic residues" evidence="1">
    <location>
        <begin position="730"/>
        <end position="770"/>
    </location>
</feature>
<feature type="region of interest" description="Disordered" evidence="1">
    <location>
        <begin position="173"/>
        <end position="560"/>
    </location>
</feature>